<protein>
    <submittedName>
        <fullName evidence="1">Uncharacterized protein</fullName>
    </submittedName>
</protein>
<accession>C6H8Q0</accession>
<dbReference type="EMBL" id="GG692421">
    <property type="protein sequence ID" value="EER42683.1"/>
    <property type="molecule type" value="Genomic_DNA"/>
</dbReference>
<dbReference type="AlphaFoldDB" id="C6H8Q0"/>
<sequence>MAEHEQLSIENSQGYISFNRVNHIVRFTRSTSEKPKIEKERIGILTQNGNSCDLKSTPEHGPRRCALKKTN</sequence>
<evidence type="ECO:0000313" key="1">
    <source>
        <dbReference type="EMBL" id="EER42683.1"/>
    </source>
</evidence>
<evidence type="ECO:0000313" key="2">
    <source>
        <dbReference type="Proteomes" id="UP000002624"/>
    </source>
</evidence>
<reference evidence="2" key="1">
    <citation type="submission" date="2009-05" db="EMBL/GenBank/DDBJ databases">
        <title>The genome sequence of Ajellomyces capsulatus strain H143.</title>
        <authorList>
            <person name="Champion M."/>
            <person name="Cuomo C.A."/>
            <person name="Ma L.-J."/>
            <person name="Henn M.R."/>
            <person name="Sil A."/>
            <person name="Goldman B."/>
            <person name="Young S.K."/>
            <person name="Kodira C.D."/>
            <person name="Zeng Q."/>
            <person name="Koehrsen M."/>
            <person name="Alvarado L."/>
            <person name="Berlin A.M."/>
            <person name="Borenstein D."/>
            <person name="Chen Z."/>
            <person name="Engels R."/>
            <person name="Freedman E."/>
            <person name="Gellesch M."/>
            <person name="Goldberg J."/>
            <person name="Griggs A."/>
            <person name="Gujja S."/>
            <person name="Heiman D.I."/>
            <person name="Hepburn T.A."/>
            <person name="Howarth C."/>
            <person name="Jen D."/>
            <person name="Larson L."/>
            <person name="Lewis B."/>
            <person name="Mehta T."/>
            <person name="Park D."/>
            <person name="Pearson M."/>
            <person name="Roberts A."/>
            <person name="Saif S."/>
            <person name="Shea T.D."/>
            <person name="Shenoy N."/>
            <person name="Sisk P."/>
            <person name="Stolte C."/>
            <person name="Sykes S."/>
            <person name="Walk T."/>
            <person name="White J."/>
            <person name="Yandava C."/>
            <person name="Klein B."/>
            <person name="McEwen J.G."/>
            <person name="Puccia R."/>
            <person name="Goldman G.H."/>
            <person name="Felipe M.S."/>
            <person name="Nino-Vega G."/>
            <person name="San-Blas G."/>
            <person name="Taylor J.W."/>
            <person name="Mendoza L."/>
            <person name="Galagan J.E."/>
            <person name="Nusbaum C."/>
            <person name="Birren B.W."/>
        </authorList>
    </citation>
    <scope>NUCLEOTIDE SEQUENCE [LARGE SCALE GENOMIC DNA]</scope>
    <source>
        <strain evidence="2">H143</strain>
    </source>
</reference>
<gene>
    <name evidence="1" type="ORF">HCDG_02581</name>
</gene>
<name>C6H8Q0_AJECH</name>
<proteinExistence type="predicted"/>
<dbReference type="Proteomes" id="UP000002624">
    <property type="component" value="Unassembled WGS sequence"/>
</dbReference>
<dbReference type="VEuPathDB" id="FungiDB:HCDG_02581"/>
<organism evidence="1 2">
    <name type="scientific">Ajellomyces capsulatus (strain H143)</name>
    <name type="common">Darling's disease fungus</name>
    <name type="synonym">Histoplasma capsulatum</name>
    <dbReference type="NCBI Taxonomy" id="544712"/>
    <lineage>
        <taxon>Eukaryota</taxon>
        <taxon>Fungi</taxon>
        <taxon>Dikarya</taxon>
        <taxon>Ascomycota</taxon>
        <taxon>Pezizomycotina</taxon>
        <taxon>Eurotiomycetes</taxon>
        <taxon>Eurotiomycetidae</taxon>
        <taxon>Onygenales</taxon>
        <taxon>Ajellomycetaceae</taxon>
        <taxon>Histoplasma</taxon>
    </lineage>
</organism>
<dbReference type="HOGENOM" id="CLU_2739444_0_0_1"/>